<dbReference type="Proteomes" id="UP000298681">
    <property type="component" value="Unassembled WGS sequence"/>
</dbReference>
<keyword evidence="2" id="KW-1185">Reference proteome</keyword>
<evidence type="ECO:0000313" key="1">
    <source>
        <dbReference type="EMBL" id="TKS53390.1"/>
    </source>
</evidence>
<gene>
    <name evidence="1" type="ORF">E4582_00460</name>
</gene>
<protein>
    <recommendedName>
        <fullName evidence="3">Glycosyltransferase family 4 protein</fullName>
    </recommendedName>
</protein>
<dbReference type="RefSeq" id="WP_134672776.1">
    <property type="nucleotide sequence ID" value="NZ_SPUH01000001.1"/>
</dbReference>
<name>A0A4Z1R1K5_9GAMM</name>
<sequence>MDQSQRRVHLQLSKTGGPPFNGSVGYVNDRIAPLLRARGWLVQAFAPPRPRLPAAQESMVPLALARALADQASGPRPLLAIHDGAGVSIRGPARQWAQHHLVLYHGLAYGTGAWIGNEAIDLHCANSPYLARTLRALFATPDWQGRRVLDPAGCTRVVNVPMPVPCVSTPAGEPGFPIGADVPVAVRRAVDAGVVVGHALQPGKQDLMATVGILYALNDIARRRGGARVMLAISEQSLPPAHQASIDAMLAGSGLRCADLFLPVPHLHQRAVFELFGLTRFGLAYNLFPEPFGFYVLESVHAGCPVYTNGVGNNRFLLPPAHGITVIEDATMVADATGQVSPAAFVPVAEAILDGIGNPGPVREACRRGRAHIDACWSPAAFEHGFLAAVERALAPPPPPVDFDALMVEVGPLVRGIDATSGVVRGDYGSRVLRQRELAIVQELVGRSAAELDVDDMQRLETEHRLFQEGVLALAVAAETTAETAGSPAGRTSGTGSIPG</sequence>
<evidence type="ECO:0008006" key="3">
    <source>
        <dbReference type="Google" id="ProtNLM"/>
    </source>
</evidence>
<evidence type="ECO:0000313" key="2">
    <source>
        <dbReference type="Proteomes" id="UP000298681"/>
    </source>
</evidence>
<dbReference type="EMBL" id="SPUH01000001">
    <property type="protein sequence ID" value="TKS53390.1"/>
    <property type="molecule type" value="Genomic_DNA"/>
</dbReference>
<accession>A0A4Z1R1K5</accession>
<proteinExistence type="predicted"/>
<dbReference type="AlphaFoldDB" id="A0A4Z1R1K5"/>
<reference evidence="1 2" key="1">
    <citation type="submission" date="2019-01" db="EMBL/GenBank/DDBJ databases">
        <authorList>
            <person name="Zhang S."/>
        </authorList>
    </citation>
    <scope>NUCLEOTIDE SEQUENCE [LARGE SCALE GENOMIC DNA]</scope>
    <source>
        <strain evidence="1 2">1626</strain>
    </source>
</reference>
<organism evidence="1 2">
    <name type="scientific">Luteimonas yindakuii</name>
    <dbReference type="NCBI Taxonomy" id="2565782"/>
    <lineage>
        <taxon>Bacteria</taxon>
        <taxon>Pseudomonadati</taxon>
        <taxon>Pseudomonadota</taxon>
        <taxon>Gammaproteobacteria</taxon>
        <taxon>Lysobacterales</taxon>
        <taxon>Lysobacteraceae</taxon>
        <taxon>Luteimonas</taxon>
    </lineage>
</organism>
<comment type="caution">
    <text evidence="1">The sequence shown here is derived from an EMBL/GenBank/DDBJ whole genome shotgun (WGS) entry which is preliminary data.</text>
</comment>